<evidence type="ECO:0000313" key="2">
    <source>
        <dbReference type="Proteomes" id="UP000257076"/>
    </source>
</evidence>
<sequence>MKNKQKKFVPETFVPKFKLNIQHFASPNYPEDNLQTVPSLDNFKEKSVDYVHRFEQSLKDFQEAIGISRLMPVQTGMTIELLGKPTVNLADGNVAEGDLIPLSDVVPAVISTKKLTLKKYRKATSGEAIQTYGANDAVQYTDDALIKDVQKGIRTDLFDLVQSGEAQTNLNAANGLQGALATSWGALQTVFEDDTIRVIVFAHPMDVAQAIADKQLTLETAFGLNYYTDATGTVVFTSTQVTRGSVYSTAAENLVIAYIPAGTSDLGVTFGLTSDDTGFIGMKHFLGNDTLTQQTLIVSGVLMFPERLDGVVQVPLAASEPTTGE</sequence>
<dbReference type="OrthoDB" id="2177420at2"/>
<organism evidence="1 2">
    <name type="scientific">Jeotgalicoccus halotolerans</name>
    <dbReference type="NCBI Taxonomy" id="157227"/>
    <lineage>
        <taxon>Bacteria</taxon>
        <taxon>Bacillati</taxon>
        <taxon>Bacillota</taxon>
        <taxon>Bacilli</taxon>
        <taxon>Bacillales</taxon>
        <taxon>Staphylococcaceae</taxon>
        <taxon>Jeotgalicoccus</taxon>
    </lineage>
</organism>
<dbReference type="RefSeq" id="WP_115883996.1">
    <property type="nucleotide sequence ID" value="NZ_CBCSHX010000001.1"/>
</dbReference>
<comment type="caution">
    <text evidence="1">The sequence shown here is derived from an EMBL/GenBank/DDBJ whole genome shotgun (WGS) entry which is preliminary data.</text>
</comment>
<name>A0A3E0AZY6_9STAP</name>
<accession>A0A3E0AZY6</accession>
<dbReference type="AlphaFoldDB" id="A0A3E0AZY6"/>
<dbReference type="EMBL" id="QUMW01000009">
    <property type="protein sequence ID" value="REG25294.1"/>
    <property type="molecule type" value="Genomic_DNA"/>
</dbReference>
<keyword evidence="2" id="KW-1185">Reference proteome</keyword>
<proteinExistence type="predicted"/>
<reference evidence="1 2" key="1">
    <citation type="submission" date="2018-08" db="EMBL/GenBank/DDBJ databases">
        <title>Genomic Encyclopedia of Type Strains, Phase IV (KMG-IV): sequencing the most valuable type-strain genomes for metagenomic binning, comparative biology and taxonomic classification.</title>
        <authorList>
            <person name="Goeker M."/>
        </authorList>
    </citation>
    <scope>NUCLEOTIDE SEQUENCE [LARGE SCALE GENOMIC DNA]</scope>
    <source>
        <strain evidence="1 2">DSM 17274</strain>
    </source>
</reference>
<protein>
    <submittedName>
        <fullName evidence="1">Uncharacterized protein</fullName>
    </submittedName>
</protein>
<dbReference type="Proteomes" id="UP000257076">
    <property type="component" value="Unassembled WGS sequence"/>
</dbReference>
<gene>
    <name evidence="1" type="ORF">DFR63_0320</name>
</gene>
<evidence type="ECO:0000313" key="1">
    <source>
        <dbReference type="EMBL" id="REG25294.1"/>
    </source>
</evidence>